<feature type="domain" description="Death" evidence="2">
    <location>
        <begin position="99"/>
        <end position="157"/>
    </location>
</feature>
<dbReference type="EMBL" id="OW240917">
    <property type="protein sequence ID" value="CAH2299831.1"/>
    <property type="molecule type" value="Genomic_DNA"/>
</dbReference>
<dbReference type="Gene3D" id="1.10.533.10">
    <property type="entry name" value="Death Domain, Fas"/>
    <property type="match status" value="1"/>
</dbReference>
<reference evidence="3" key="1">
    <citation type="submission" date="2022-03" db="EMBL/GenBank/DDBJ databases">
        <authorList>
            <person name="Alioto T."/>
            <person name="Alioto T."/>
            <person name="Gomez Garrido J."/>
        </authorList>
    </citation>
    <scope>NUCLEOTIDE SEQUENCE</scope>
</reference>
<keyword evidence="1" id="KW-0175">Coiled coil</keyword>
<dbReference type="SUPFAM" id="SSF47986">
    <property type="entry name" value="DEATH domain"/>
    <property type="match status" value="1"/>
</dbReference>
<proteinExistence type="predicted"/>
<dbReference type="Proteomes" id="UP001295444">
    <property type="component" value="Chromosome 06"/>
</dbReference>
<dbReference type="AlphaFoldDB" id="A0AAD1SE75"/>
<protein>
    <submittedName>
        <fullName evidence="3">---NA</fullName>
    </submittedName>
</protein>
<evidence type="ECO:0000313" key="4">
    <source>
        <dbReference type="Proteomes" id="UP001295444"/>
    </source>
</evidence>
<sequence>MALWNVNGDLQSIEESLNELRKEINVFAARISHNHGTPIAEGSDQKLEVKRNEDIIKVLTEFQNKLRDLNHVIHGCRNSQIYFCLHNNDIYHLIIHIPDEEWNHFMRNLFQHLSDEQIDSFSEMRKTNPKEAKYNMMKEWMKKIKNLNKEQTINEIKRVLDLLQISYVSELFDESCKKNAKILNKLKHLTT</sequence>
<keyword evidence="4" id="KW-1185">Reference proteome</keyword>
<dbReference type="InterPro" id="IPR000488">
    <property type="entry name" value="Death_dom"/>
</dbReference>
<accession>A0AAD1SE75</accession>
<organism evidence="3 4">
    <name type="scientific">Pelobates cultripes</name>
    <name type="common">Western spadefoot toad</name>
    <dbReference type="NCBI Taxonomy" id="61616"/>
    <lineage>
        <taxon>Eukaryota</taxon>
        <taxon>Metazoa</taxon>
        <taxon>Chordata</taxon>
        <taxon>Craniata</taxon>
        <taxon>Vertebrata</taxon>
        <taxon>Euteleostomi</taxon>
        <taxon>Amphibia</taxon>
        <taxon>Batrachia</taxon>
        <taxon>Anura</taxon>
        <taxon>Pelobatoidea</taxon>
        <taxon>Pelobatidae</taxon>
        <taxon>Pelobates</taxon>
    </lineage>
</organism>
<gene>
    <name evidence="3" type="ORF">PECUL_23A029641</name>
</gene>
<dbReference type="GO" id="GO:0007165">
    <property type="term" value="P:signal transduction"/>
    <property type="evidence" value="ECO:0007669"/>
    <property type="project" value="InterPro"/>
</dbReference>
<evidence type="ECO:0000259" key="2">
    <source>
        <dbReference type="Pfam" id="PF00531"/>
    </source>
</evidence>
<name>A0AAD1SE75_PELCU</name>
<evidence type="ECO:0000256" key="1">
    <source>
        <dbReference type="SAM" id="Coils"/>
    </source>
</evidence>
<evidence type="ECO:0000313" key="3">
    <source>
        <dbReference type="EMBL" id="CAH2299831.1"/>
    </source>
</evidence>
<dbReference type="InterPro" id="IPR011029">
    <property type="entry name" value="DEATH-like_dom_sf"/>
</dbReference>
<dbReference type="Pfam" id="PF00531">
    <property type="entry name" value="Death"/>
    <property type="match status" value="1"/>
</dbReference>
<feature type="coiled-coil region" evidence="1">
    <location>
        <begin position="3"/>
        <end position="30"/>
    </location>
</feature>